<dbReference type="GO" id="GO:0000076">
    <property type="term" value="P:DNA replication checkpoint signaling"/>
    <property type="evidence" value="ECO:0007669"/>
    <property type="project" value="TreeGrafter"/>
</dbReference>
<dbReference type="EMBL" id="JAAAIL010000843">
    <property type="protein sequence ID" value="KAG0272874.1"/>
    <property type="molecule type" value="Genomic_DNA"/>
</dbReference>
<dbReference type="GO" id="GO:0071479">
    <property type="term" value="P:cellular response to ionizing radiation"/>
    <property type="evidence" value="ECO:0007669"/>
    <property type="project" value="TreeGrafter"/>
</dbReference>
<dbReference type="Gene3D" id="3.70.10.10">
    <property type="match status" value="1"/>
</dbReference>
<dbReference type="GO" id="GO:0031573">
    <property type="term" value="P:mitotic intra-S DNA damage checkpoint signaling"/>
    <property type="evidence" value="ECO:0007669"/>
    <property type="project" value="TreeGrafter"/>
</dbReference>
<dbReference type="AlphaFoldDB" id="A0AAD4DAK7"/>
<name>A0AAD4DAK7_9FUNG</name>
<dbReference type="Pfam" id="PF04139">
    <property type="entry name" value="Rad9"/>
    <property type="match status" value="1"/>
</dbReference>
<organism evidence="1 2">
    <name type="scientific">Linnemannia exigua</name>
    <dbReference type="NCBI Taxonomy" id="604196"/>
    <lineage>
        <taxon>Eukaryota</taxon>
        <taxon>Fungi</taxon>
        <taxon>Fungi incertae sedis</taxon>
        <taxon>Mucoromycota</taxon>
        <taxon>Mortierellomycotina</taxon>
        <taxon>Mortierellomycetes</taxon>
        <taxon>Mortierellales</taxon>
        <taxon>Mortierellaceae</taxon>
        <taxon>Linnemannia</taxon>
    </lineage>
</organism>
<dbReference type="PANTHER" id="PTHR15237">
    <property type="entry name" value="DNA REPAIR PROTEIN RAD9"/>
    <property type="match status" value="1"/>
</dbReference>
<dbReference type="Proteomes" id="UP001194580">
    <property type="component" value="Unassembled WGS sequence"/>
</dbReference>
<reference evidence="1" key="1">
    <citation type="journal article" date="2020" name="Fungal Divers.">
        <title>Resolving the Mortierellaceae phylogeny through synthesis of multi-gene phylogenetics and phylogenomics.</title>
        <authorList>
            <person name="Vandepol N."/>
            <person name="Liber J."/>
            <person name="Desiro A."/>
            <person name="Na H."/>
            <person name="Kennedy M."/>
            <person name="Barry K."/>
            <person name="Grigoriev I.V."/>
            <person name="Miller A.N."/>
            <person name="O'Donnell K."/>
            <person name="Stajich J.E."/>
            <person name="Bonito G."/>
        </authorList>
    </citation>
    <scope>NUCLEOTIDE SEQUENCE</scope>
    <source>
        <strain evidence="1">NRRL 28262</strain>
    </source>
</reference>
<accession>A0AAD4DAK7</accession>
<gene>
    <name evidence="1" type="primary">RAD9B</name>
    <name evidence="1" type="ORF">BGZ95_011335</name>
</gene>
<sequence length="376" mass="41088">MKAIIPIVSIKGEDITIEARQDRLILSTLSLTRTAYANFTFTRTFFESYSLDLSNPSIQHDDDGPFLRCTIIAKALVSACRVRGNIEEKIHNLSVYLSSAEGVGEDCRLTIEVLFKSGCIKFHKLLYQSCLENLQLIDSVDTFQNSWELGAPAMNGLADYFSSKAEEMMMKFNNSGIVLQTSNDGGDDSDKSKRFGATMVPVERASMNQYHMRDEGQIIFSLKEFKAILAFCVGLRLNMSAYFDANDRPIVFIAESENVVSARFALATINIPGERNTQVSHASRSAAVEGLDLTQAENALFLDDDADWALQLDDMEMEASQANSSVVTSASSAGAGVGAGAGASGSGGAYVIEEALIPSSVRNPKRPKYNLDDDDW</sequence>
<keyword evidence="2" id="KW-1185">Reference proteome</keyword>
<dbReference type="GO" id="GO:0006281">
    <property type="term" value="P:DNA repair"/>
    <property type="evidence" value="ECO:0007669"/>
    <property type="project" value="TreeGrafter"/>
</dbReference>
<protein>
    <submittedName>
        <fullName evidence="1">Cell cycle checkpoint control protein rad9b</fullName>
    </submittedName>
</protein>
<evidence type="ECO:0000313" key="2">
    <source>
        <dbReference type="Proteomes" id="UP001194580"/>
    </source>
</evidence>
<evidence type="ECO:0000313" key="1">
    <source>
        <dbReference type="EMBL" id="KAG0272874.1"/>
    </source>
</evidence>
<comment type="caution">
    <text evidence="1">The sequence shown here is derived from an EMBL/GenBank/DDBJ whole genome shotgun (WGS) entry which is preliminary data.</text>
</comment>
<dbReference type="PANTHER" id="PTHR15237:SF0">
    <property type="entry name" value="CELL CYCLE CHECKPOINT CONTROL PROTEIN"/>
    <property type="match status" value="1"/>
</dbReference>
<dbReference type="GO" id="GO:0030896">
    <property type="term" value="C:checkpoint clamp complex"/>
    <property type="evidence" value="ECO:0007669"/>
    <property type="project" value="InterPro"/>
</dbReference>
<dbReference type="InterPro" id="IPR007268">
    <property type="entry name" value="Rad9/Ddc1"/>
</dbReference>
<proteinExistence type="predicted"/>